<evidence type="ECO:0000256" key="1">
    <source>
        <dbReference type="ARBA" id="ARBA00022694"/>
    </source>
</evidence>
<dbReference type="InterPro" id="IPR000100">
    <property type="entry name" value="RNase_P"/>
</dbReference>
<keyword evidence="1" id="KW-0819">tRNA processing</keyword>
<evidence type="ECO:0000256" key="4">
    <source>
        <dbReference type="ARBA" id="ARBA00022801"/>
    </source>
</evidence>
<reference evidence="6" key="1">
    <citation type="journal article" date="2015" name="Nature">
        <title>Complex archaea that bridge the gap between prokaryotes and eukaryotes.</title>
        <authorList>
            <person name="Spang A."/>
            <person name="Saw J.H."/>
            <person name="Jorgensen S.L."/>
            <person name="Zaremba-Niedzwiedzka K."/>
            <person name="Martijn J."/>
            <person name="Lind A.E."/>
            <person name="van Eijk R."/>
            <person name="Schleper C."/>
            <person name="Guy L."/>
            <person name="Ettema T.J."/>
        </authorList>
    </citation>
    <scope>NUCLEOTIDE SEQUENCE</scope>
</reference>
<dbReference type="PANTHER" id="PTHR33992:SF1">
    <property type="entry name" value="RIBONUCLEASE P PROTEIN COMPONENT"/>
    <property type="match status" value="1"/>
</dbReference>
<keyword evidence="5" id="KW-0694">RNA-binding</keyword>
<gene>
    <name evidence="6" type="ORF">LCGC14_1196010</name>
</gene>
<evidence type="ECO:0000256" key="5">
    <source>
        <dbReference type="ARBA" id="ARBA00022884"/>
    </source>
</evidence>
<dbReference type="Pfam" id="PF00825">
    <property type="entry name" value="Ribonuclease_P"/>
    <property type="match status" value="1"/>
</dbReference>
<evidence type="ECO:0000256" key="3">
    <source>
        <dbReference type="ARBA" id="ARBA00022759"/>
    </source>
</evidence>
<dbReference type="SUPFAM" id="SSF54211">
    <property type="entry name" value="Ribosomal protein S5 domain 2-like"/>
    <property type="match status" value="1"/>
</dbReference>
<dbReference type="EMBL" id="LAZR01006109">
    <property type="protein sequence ID" value="KKM94667.1"/>
    <property type="molecule type" value="Genomic_DNA"/>
</dbReference>
<dbReference type="PANTHER" id="PTHR33992">
    <property type="entry name" value="RIBONUCLEASE P PROTEIN COMPONENT"/>
    <property type="match status" value="1"/>
</dbReference>
<keyword evidence="2" id="KW-0540">Nuclease</keyword>
<dbReference type="GO" id="GO:0000049">
    <property type="term" value="F:tRNA binding"/>
    <property type="evidence" value="ECO:0007669"/>
    <property type="project" value="InterPro"/>
</dbReference>
<dbReference type="GO" id="GO:0004526">
    <property type="term" value="F:ribonuclease P activity"/>
    <property type="evidence" value="ECO:0007669"/>
    <property type="project" value="InterPro"/>
</dbReference>
<sequence>MVYVLAESLAIGISISKSQGGAVKRNRARRLIKEFFRLNKEKITPVHAVFVVNQPLITGYDETFEIMLKLLRKAGLYK</sequence>
<evidence type="ECO:0000313" key="6">
    <source>
        <dbReference type="EMBL" id="KKM94667.1"/>
    </source>
</evidence>
<dbReference type="GO" id="GO:0042781">
    <property type="term" value="F:3'-tRNA processing endoribonuclease activity"/>
    <property type="evidence" value="ECO:0007669"/>
    <property type="project" value="TreeGrafter"/>
</dbReference>
<name>A0A0F9PNA5_9ZZZZ</name>
<dbReference type="GO" id="GO:0030677">
    <property type="term" value="C:ribonuclease P complex"/>
    <property type="evidence" value="ECO:0007669"/>
    <property type="project" value="TreeGrafter"/>
</dbReference>
<dbReference type="AlphaFoldDB" id="A0A0F9PNA5"/>
<dbReference type="InterPro" id="IPR014721">
    <property type="entry name" value="Ribsml_uS5_D2-typ_fold_subgr"/>
</dbReference>
<dbReference type="Gene3D" id="3.30.230.10">
    <property type="match status" value="1"/>
</dbReference>
<protein>
    <submittedName>
        <fullName evidence="6">Uncharacterized protein</fullName>
    </submittedName>
</protein>
<comment type="caution">
    <text evidence="6">The sequence shown here is derived from an EMBL/GenBank/DDBJ whole genome shotgun (WGS) entry which is preliminary data.</text>
</comment>
<evidence type="ECO:0000256" key="2">
    <source>
        <dbReference type="ARBA" id="ARBA00022722"/>
    </source>
</evidence>
<keyword evidence="3" id="KW-0255">Endonuclease</keyword>
<proteinExistence type="predicted"/>
<dbReference type="NCBIfam" id="TIGR00188">
    <property type="entry name" value="rnpA"/>
    <property type="match status" value="1"/>
</dbReference>
<dbReference type="InterPro" id="IPR020568">
    <property type="entry name" value="Ribosomal_Su5_D2-typ_SF"/>
</dbReference>
<keyword evidence="4" id="KW-0378">Hydrolase</keyword>
<organism evidence="6">
    <name type="scientific">marine sediment metagenome</name>
    <dbReference type="NCBI Taxonomy" id="412755"/>
    <lineage>
        <taxon>unclassified sequences</taxon>
        <taxon>metagenomes</taxon>
        <taxon>ecological metagenomes</taxon>
    </lineage>
</organism>
<accession>A0A0F9PNA5</accession>